<protein>
    <recommendedName>
        <fullName evidence="1">At1g61320/AtMIF1 LRR domain-containing protein</fullName>
    </recommendedName>
</protein>
<organism evidence="2 3">
    <name type="scientific">Paspalum notatum var. saurae</name>
    <dbReference type="NCBI Taxonomy" id="547442"/>
    <lineage>
        <taxon>Eukaryota</taxon>
        <taxon>Viridiplantae</taxon>
        <taxon>Streptophyta</taxon>
        <taxon>Embryophyta</taxon>
        <taxon>Tracheophyta</taxon>
        <taxon>Spermatophyta</taxon>
        <taxon>Magnoliopsida</taxon>
        <taxon>Liliopsida</taxon>
        <taxon>Poales</taxon>
        <taxon>Poaceae</taxon>
        <taxon>PACMAD clade</taxon>
        <taxon>Panicoideae</taxon>
        <taxon>Andropogonodae</taxon>
        <taxon>Paspaleae</taxon>
        <taxon>Paspalinae</taxon>
        <taxon>Paspalum</taxon>
    </lineage>
</organism>
<keyword evidence="3" id="KW-1185">Reference proteome</keyword>
<proteinExistence type="predicted"/>
<feature type="domain" description="At1g61320/AtMIF1 LRR" evidence="1">
    <location>
        <begin position="275"/>
        <end position="635"/>
    </location>
</feature>
<dbReference type="EMBL" id="CP144754">
    <property type="protein sequence ID" value="WVZ99656.1"/>
    <property type="molecule type" value="Genomic_DNA"/>
</dbReference>
<evidence type="ECO:0000313" key="3">
    <source>
        <dbReference type="Proteomes" id="UP001341281"/>
    </source>
</evidence>
<name>A0AAQ3XJ07_PASNO</name>
<dbReference type="InterPro" id="IPR053772">
    <property type="entry name" value="At1g61320/At1g61330-like"/>
</dbReference>
<evidence type="ECO:0000313" key="2">
    <source>
        <dbReference type="EMBL" id="WVZ99656.1"/>
    </source>
</evidence>
<dbReference type="Proteomes" id="UP001341281">
    <property type="component" value="Chromosome 10"/>
</dbReference>
<dbReference type="PANTHER" id="PTHR34145:SF56">
    <property type="entry name" value="F-BOX DOMAIN-CONTAINING PROTEIN"/>
    <property type="match status" value="1"/>
</dbReference>
<evidence type="ECO:0000259" key="1">
    <source>
        <dbReference type="Pfam" id="PF23622"/>
    </source>
</evidence>
<dbReference type="PANTHER" id="PTHR34145">
    <property type="entry name" value="OS02G0105600 PROTEIN"/>
    <property type="match status" value="1"/>
</dbReference>
<gene>
    <name evidence="2" type="ORF">U9M48_044919</name>
</gene>
<dbReference type="InterPro" id="IPR032675">
    <property type="entry name" value="LRR_dom_sf"/>
</dbReference>
<dbReference type="SUPFAM" id="SSF52058">
    <property type="entry name" value="L domain-like"/>
    <property type="match status" value="1"/>
</dbReference>
<dbReference type="AlphaFoldDB" id="A0AAQ3XJ07"/>
<sequence>MFMMSFFEIPKGDHRINISTIVKWDILYRPKDQGGLGILNLQVQNKCLLAKWLVNLLNTMACGNNSLTNKYLHSTSLTQVKARPYDSHFWRGLMKIKDEVFSLGSFVVKNGSKTRFWEDTWIGDIPFKVKYPLIYNIVREPHATVAKVMATSPLQVSFRRSLVDNKLIEWQSLVAQITHVNLVDESDIFRNMTSSKLYTVRSHYLHLIDRNPPFRHKGIWKIKIPLKIKIFLWYLQKGVILTKDNLAKKNWMGSQKYCGCNINETIEHLFLFCPADTYSDVNSWLEIAVTPQLQELTLLLHSYKVEYSFSCSLLSKGRGNSIRHLSLDCCAFNITVGLDCLKTLTSLRLHYVHITRDKLRCLLSSFVALEKLELSNCRAIVCLMIPCLLQRLSSLGDGVQLTLGESPLQLKDVVRLYRVQLTLGESTLQLKDLGLVMDCPIPFAFAKLPSLVPNLETLYLNSTFNVSNTPMVSERFLHLKHLSISLTGEAFPSHYDCFCTASFLQAATSLETLVVLTLTQIRAESDPSVGVSWAPRRTAGTCHNNLKSVEIIGFYAVKSLVELTCYILESATSLERLTLDPTWGWAVGVLWLVDRCIPWSIHMIRPSQNALLVIGACIEEKVPPSVKFNFIGHCSLCHSVKEL</sequence>
<dbReference type="Gene3D" id="3.80.10.10">
    <property type="entry name" value="Ribonuclease Inhibitor"/>
    <property type="match status" value="1"/>
</dbReference>
<reference evidence="2 3" key="1">
    <citation type="submission" date="2024-02" db="EMBL/GenBank/DDBJ databases">
        <title>High-quality chromosome-scale genome assembly of Pensacola bahiagrass (Paspalum notatum Flugge var. saurae).</title>
        <authorList>
            <person name="Vega J.M."/>
            <person name="Podio M."/>
            <person name="Orjuela J."/>
            <person name="Siena L.A."/>
            <person name="Pessino S.C."/>
            <person name="Combes M.C."/>
            <person name="Mariac C."/>
            <person name="Albertini E."/>
            <person name="Pupilli F."/>
            <person name="Ortiz J.P.A."/>
            <person name="Leblanc O."/>
        </authorList>
    </citation>
    <scope>NUCLEOTIDE SEQUENCE [LARGE SCALE GENOMIC DNA]</scope>
    <source>
        <strain evidence="2">R1</strain>
        <tissue evidence="2">Leaf</tissue>
    </source>
</reference>
<accession>A0AAQ3XJ07</accession>
<dbReference type="Pfam" id="PF23622">
    <property type="entry name" value="LRR_At1g61320_AtMIF1"/>
    <property type="match status" value="1"/>
</dbReference>
<dbReference type="InterPro" id="IPR055357">
    <property type="entry name" value="LRR_At1g61320_AtMIF1"/>
</dbReference>